<evidence type="ECO:0000313" key="11">
    <source>
        <dbReference type="Proteomes" id="UP001059985"/>
    </source>
</evidence>
<keyword evidence="11" id="KW-1185">Reference proteome</keyword>
<dbReference type="PROSITE" id="PS50889">
    <property type="entry name" value="S4"/>
    <property type="match status" value="1"/>
</dbReference>
<dbReference type="EMBL" id="CP089286">
    <property type="protein sequence ID" value="UTO55867.1"/>
    <property type="molecule type" value="Genomic_DNA"/>
</dbReference>
<name>A0A9Q9BUE5_9RICK</name>
<comment type="subunit">
    <text evidence="6">Homodimer.</text>
</comment>
<reference evidence="8" key="1">
    <citation type="journal article" date="2022" name="Microorganisms">
        <title>Assembly and Comparison of Ca. Neoehrlichia mikurensis Genomes.</title>
        <authorList>
            <person name="Azagi T."/>
            <person name="Dirks R.P."/>
            <person name="Yebra-Pimentel E.S."/>
            <person name="Schaap P.J."/>
            <person name="Koehorst J.J."/>
            <person name="Esser H.J."/>
            <person name="Sprong H."/>
        </authorList>
    </citation>
    <scope>NUCLEOTIDE SEQUENCE</scope>
    <source>
        <strain evidence="9">18-2804</strain>
        <strain evidence="8">18-2837</strain>
    </source>
</reference>
<dbReference type="RefSeq" id="WP_218213790.1">
    <property type="nucleotide sequence ID" value="NZ_CP054597.1"/>
</dbReference>
<dbReference type="InterPro" id="IPR002305">
    <property type="entry name" value="aa-tRNA-synth_Ic"/>
</dbReference>
<protein>
    <recommendedName>
        <fullName evidence="6">Tyrosine--tRNA ligase</fullName>
        <ecNumber evidence="6">6.1.1.1</ecNumber>
    </recommendedName>
    <alternativeName>
        <fullName evidence="6">Tyrosyl-tRNA synthetase</fullName>
        <shortName evidence="6">TyrRS</shortName>
    </alternativeName>
</protein>
<dbReference type="InterPro" id="IPR024088">
    <property type="entry name" value="Tyr-tRNA-ligase_bac-type"/>
</dbReference>
<proteinExistence type="inferred from homology"/>
<evidence type="ECO:0000256" key="5">
    <source>
        <dbReference type="ARBA" id="ARBA00023146"/>
    </source>
</evidence>
<dbReference type="Proteomes" id="UP001059822">
    <property type="component" value="Chromosome"/>
</dbReference>
<organism evidence="8 10">
    <name type="scientific">Neoehrlichia mikurensis</name>
    <dbReference type="NCBI Taxonomy" id="89586"/>
    <lineage>
        <taxon>Bacteria</taxon>
        <taxon>Pseudomonadati</taxon>
        <taxon>Pseudomonadota</taxon>
        <taxon>Alphaproteobacteria</taxon>
        <taxon>Rickettsiales</taxon>
        <taxon>Anaplasmataceae</taxon>
        <taxon>Candidatus Neoehrlichia</taxon>
    </lineage>
</organism>
<evidence type="ECO:0000313" key="9">
    <source>
        <dbReference type="EMBL" id="UTO56783.1"/>
    </source>
</evidence>
<dbReference type="EMBL" id="CP089285">
    <property type="protein sequence ID" value="UTO56783.1"/>
    <property type="molecule type" value="Genomic_DNA"/>
</dbReference>
<dbReference type="HAMAP" id="MF_02006">
    <property type="entry name" value="Tyr_tRNA_synth_type1"/>
    <property type="match status" value="1"/>
</dbReference>
<evidence type="ECO:0000256" key="6">
    <source>
        <dbReference type="HAMAP-Rule" id="MF_02006"/>
    </source>
</evidence>
<dbReference type="GO" id="GO:0005829">
    <property type="term" value="C:cytosol"/>
    <property type="evidence" value="ECO:0007669"/>
    <property type="project" value="TreeGrafter"/>
</dbReference>
<feature type="short sequence motif" description="'KMSKS' region" evidence="6">
    <location>
        <begin position="236"/>
        <end position="240"/>
    </location>
</feature>
<dbReference type="PANTHER" id="PTHR11766:SF0">
    <property type="entry name" value="TYROSINE--TRNA LIGASE, MITOCHONDRIAL"/>
    <property type="match status" value="1"/>
</dbReference>
<feature type="binding site" evidence="6">
    <location>
        <position position="176"/>
    </location>
    <ligand>
        <name>L-tyrosine</name>
        <dbReference type="ChEBI" id="CHEBI:58315"/>
    </ligand>
</feature>
<dbReference type="EC" id="6.1.1.1" evidence="6"/>
<dbReference type="AlphaFoldDB" id="A0A9Q9BUE5"/>
<keyword evidence="7" id="KW-0694">RNA-binding</keyword>
<comment type="function">
    <text evidence="6">Catalyzes the attachment of tyrosine to tRNA(Tyr) in a two-step reaction: tyrosine is first activated by ATP to form Tyr-AMP and then transferred to the acceptor end of tRNA(Tyr).</text>
</comment>
<dbReference type="GO" id="GO:0005524">
    <property type="term" value="F:ATP binding"/>
    <property type="evidence" value="ECO:0007669"/>
    <property type="project" value="UniProtKB-UniRule"/>
</dbReference>
<evidence type="ECO:0000256" key="4">
    <source>
        <dbReference type="ARBA" id="ARBA00022917"/>
    </source>
</evidence>
<dbReference type="Pfam" id="PF00579">
    <property type="entry name" value="tRNA-synt_1b"/>
    <property type="match status" value="1"/>
</dbReference>
<dbReference type="GO" id="GO:0003723">
    <property type="term" value="F:RNA binding"/>
    <property type="evidence" value="ECO:0007669"/>
    <property type="project" value="UniProtKB-KW"/>
</dbReference>
<dbReference type="GO" id="GO:0004831">
    <property type="term" value="F:tyrosine-tRNA ligase activity"/>
    <property type="evidence" value="ECO:0007669"/>
    <property type="project" value="UniProtKB-UniRule"/>
</dbReference>
<dbReference type="NCBIfam" id="TIGR00234">
    <property type="entry name" value="tyrS"/>
    <property type="match status" value="1"/>
</dbReference>
<evidence type="ECO:0000313" key="8">
    <source>
        <dbReference type="EMBL" id="UTO55867.1"/>
    </source>
</evidence>
<feature type="binding site" evidence="6">
    <location>
        <position position="180"/>
    </location>
    <ligand>
        <name>L-tyrosine</name>
        <dbReference type="ChEBI" id="CHEBI:58315"/>
    </ligand>
</feature>
<feature type="binding site" evidence="6">
    <location>
        <position position="239"/>
    </location>
    <ligand>
        <name>ATP</name>
        <dbReference type="ChEBI" id="CHEBI:30616"/>
    </ligand>
</feature>
<dbReference type="CDD" id="cd00805">
    <property type="entry name" value="TyrRS_core"/>
    <property type="match status" value="1"/>
</dbReference>
<keyword evidence="5 6" id="KW-0030">Aminoacyl-tRNA synthetase</keyword>
<evidence type="ECO:0000256" key="3">
    <source>
        <dbReference type="ARBA" id="ARBA00022840"/>
    </source>
</evidence>
<evidence type="ECO:0000256" key="1">
    <source>
        <dbReference type="ARBA" id="ARBA00022598"/>
    </source>
</evidence>
<dbReference type="GO" id="GO:0006437">
    <property type="term" value="P:tyrosyl-tRNA aminoacylation"/>
    <property type="evidence" value="ECO:0007669"/>
    <property type="project" value="UniProtKB-UniRule"/>
</dbReference>
<sequence>MKVKSDFLNLLCARGYLYQSTNLLGLDQLMQSQKIHAYVGFDCTARSLHIGSLIQIMVLRFLQKCGHTPIILLGGATTKVGDPSGKDKTRIMISPSEILSNIQSIRKVIKKFIDCDSSERTSAIIVDNSEWLDNLNYIEFLRDIGSRFSVNVMMNFENVKARLERKQNLSFLEFNYMLLQAYDFIELHKRYNCILQIGGSDQWGNIVSGVDLGRKLKLPELFGITTCLLLTSSGKKMGKTATGAVWLDEELYDPYDYWQYFRNVNDEDVGRFLRFFTELSDDEIKDLEDLKGQEINKVKKILATEATKICHGTDIANYVSNSAINIFEHNDDSLLPVMYISREDISSGISIGKLLQLCDIGKSNSQVRKLISNRGCKINGVVVEDYNKILSIDQFDLKGYVKLSFGKKRHLKIVIRD</sequence>
<dbReference type="CDD" id="cd00165">
    <property type="entry name" value="S4"/>
    <property type="match status" value="1"/>
</dbReference>
<keyword evidence="2 6" id="KW-0547">Nucleotide-binding</keyword>
<gene>
    <name evidence="6 8" type="primary">tyrS</name>
    <name evidence="9" type="ORF">LUA81_02255</name>
    <name evidence="8" type="ORF">LUA82_02275</name>
</gene>
<dbReference type="InterPro" id="IPR024107">
    <property type="entry name" value="Tyr-tRNA-ligase_bac_1"/>
</dbReference>
<keyword evidence="3 6" id="KW-0067">ATP-binding</keyword>
<keyword evidence="6" id="KW-0963">Cytoplasm</keyword>
<comment type="subcellular location">
    <subcellularLocation>
        <location evidence="6">Cytoplasm</location>
    </subcellularLocation>
</comment>
<keyword evidence="4 6" id="KW-0648">Protein biosynthesis</keyword>
<accession>A0A9Q9BUE5</accession>
<dbReference type="InterPro" id="IPR002307">
    <property type="entry name" value="Tyr-tRNA-ligase"/>
</dbReference>
<evidence type="ECO:0000256" key="7">
    <source>
        <dbReference type="PROSITE-ProRule" id="PRU00182"/>
    </source>
</evidence>
<keyword evidence="1 6" id="KW-0436">Ligase</keyword>
<dbReference type="PANTHER" id="PTHR11766">
    <property type="entry name" value="TYROSYL-TRNA SYNTHETASE"/>
    <property type="match status" value="1"/>
</dbReference>
<feature type="binding site" evidence="6">
    <location>
        <position position="38"/>
    </location>
    <ligand>
        <name>L-tyrosine</name>
        <dbReference type="ChEBI" id="CHEBI:58315"/>
    </ligand>
</feature>
<comment type="catalytic activity">
    <reaction evidence="6">
        <text>tRNA(Tyr) + L-tyrosine + ATP = L-tyrosyl-tRNA(Tyr) + AMP + diphosphate + H(+)</text>
        <dbReference type="Rhea" id="RHEA:10220"/>
        <dbReference type="Rhea" id="RHEA-COMP:9706"/>
        <dbReference type="Rhea" id="RHEA-COMP:9707"/>
        <dbReference type="ChEBI" id="CHEBI:15378"/>
        <dbReference type="ChEBI" id="CHEBI:30616"/>
        <dbReference type="ChEBI" id="CHEBI:33019"/>
        <dbReference type="ChEBI" id="CHEBI:58315"/>
        <dbReference type="ChEBI" id="CHEBI:78442"/>
        <dbReference type="ChEBI" id="CHEBI:78536"/>
        <dbReference type="ChEBI" id="CHEBI:456215"/>
        <dbReference type="EC" id="6.1.1.1"/>
    </reaction>
</comment>
<comment type="similarity">
    <text evidence="6">Belongs to the class-I aminoacyl-tRNA synthetase family. TyrS type 1 subfamily.</text>
</comment>
<feature type="short sequence motif" description="'HIGH' region" evidence="6">
    <location>
        <begin position="43"/>
        <end position="52"/>
    </location>
</feature>
<dbReference type="Proteomes" id="UP001059985">
    <property type="component" value="Chromosome"/>
</dbReference>
<evidence type="ECO:0000313" key="10">
    <source>
        <dbReference type="Proteomes" id="UP001059822"/>
    </source>
</evidence>
<evidence type="ECO:0000256" key="2">
    <source>
        <dbReference type="ARBA" id="ARBA00022741"/>
    </source>
</evidence>